<dbReference type="AlphaFoldDB" id="A0A2N0RB40"/>
<name>A0A2N0RB40_9GLOM</name>
<dbReference type="VEuPathDB" id="FungiDB:FUN_000106"/>
<reference evidence="1 2" key="1">
    <citation type="submission" date="2017-10" db="EMBL/GenBank/DDBJ databases">
        <title>Extensive intraspecific genome diversity in a model arbuscular mycorrhizal fungus.</title>
        <authorList>
            <person name="Chen E.C.H."/>
            <person name="Morin E."/>
            <person name="Baudet D."/>
            <person name="Noel J."/>
            <person name="Ndikumana S."/>
            <person name="Charron P."/>
            <person name="St-Onge C."/>
            <person name="Giorgi J."/>
            <person name="Grigoriev I.V."/>
            <person name="Roux C."/>
            <person name="Martin F.M."/>
            <person name="Corradi N."/>
        </authorList>
    </citation>
    <scope>NUCLEOTIDE SEQUENCE [LARGE SCALE GENOMIC DNA]</scope>
    <source>
        <strain evidence="1 2">A1</strain>
    </source>
</reference>
<protein>
    <submittedName>
        <fullName evidence="1">Uncharacterized protein</fullName>
    </submittedName>
</protein>
<reference evidence="1 2" key="2">
    <citation type="submission" date="2017-10" db="EMBL/GenBank/DDBJ databases">
        <title>Genome analyses suggest a sexual origin of heterokaryosis in a supposedly ancient asexual fungus.</title>
        <authorList>
            <person name="Corradi N."/>
            <person name="Sedzielewska K."/>
            <person name="Noel J."/>
            <person name="Charron P."/>
            <person name="Farinelli L."/>
            <person name="Marton T."/>
            <person name="Kruger M."/>
            <person name="Pelin A."/>
            <person name="Brachmann A."/>
            <person name="Corradi N."/>
        </authorList>
    </citation>
    <scope>NUCLEOTIDE SEQUENCE [LARGE SCALE GENOMIC DNA]</scope>
    <source>
        <strain evidence="1 2">A1</strain>
    </source>
</reference>
<dbReference type="EMBL" id="LLXH01001132">
    <property type="protein sequence ID" value="PKC60531.1"/>
    <property type="molecule type" value="Genomic_DNA"/>
</dbReference>
<evidence type="ECO:0000313" key="1">
    <source>
        <dbReference type="EMBL" id="PKC60531.1"/>
    </source>
</evidence>
<sequence>MLKMFNLAKMLIVFIYLTSICCFFITSQNVLSRDILSQNVSSLNTPPQVIPSQDIWYIYEEPIEGLKLHDTYTLKDGTLMIWMTLDDEEDPSCILPYFYLRLIERTGRVTYINLNYTFPPEAICPINMTFMPLSYNYIMIIYVKSNNGVKGKYGLIINYDSKIISEIYLGSVNEYITDSVISKKGFICIGEYDKRGKAAWHWFSAPDITTGKVVELGSGEFSVPNLLSYTFVNSFNFSLIDGGFGYAYILKYEEEMGSLVSNNPNIQYWKIYVSFLREGTYSPTTPSLVYQTTTKLNSIAFKSCFYNNDAGYICIVSLNNTITNKDQSRTEVNYYQLEFLTTGSFVQFGMVPKEISNAEDFDLSSLVYGGFLVKKKYTNTTARNFYVLDNNGNYKTKVSFGPEFVHYNMFKRNGTLLGIKKQTGNKLEILLKPLLRLNNQGAEYDNPAIESTKPAVNEVIDPLINEITIKYGIPVMLSTANVSIFQLNDDPHKPSLLRQTIAGDSELCTIGSDNHTVHIPIFSSTFNQPNSSYHVVVDNNFVISQERNEPLLGINEKTWIISTKPFKTGQHSVSVTGLLRLNDEGSSKFLQTNHQSEFFNNVIQEFSKIIPVNEQRITTNGKWQYDPTSPKKVLLSFTINEAKSAMEPSSKIIFDNLGTLIERKGFTALSNNEYSSLIDESASFTMTSYFGNFLPIIIIFLNPEARNIAIFETALIMQDFAVDLTFTLLRVNNAQHLIIPKKK</sequence>
<dbReference type="VEuPathDB" id="FungiDB:RhiirA1_490088"/>
<evidence type="ECO:0000313" key="2">
    <source>
        <dbReference type="Proteomes" id="UP000232688"/>
    </source>
</evidence>
<gene>
    <name evidence="1" type="ORF">RhiirA1_490088</name>
</gene>
<dbReference type="Proteomes" id="UP000232688">
    <property type="component" value="Unassembled WGS sequence"/>
</dbReference>
<dbReference type="VEuPathDB" id="FungiDB:FUN_001039"/>
<accession>A0A2N0RB40</accession>
<proteinExistence type="predicted"/>
<comment type="caution">
    <text evidence="1">The sequence shown here is derived from an EMBL/GenBank/DDBJ whole genome shotgun (WGS) entry which is preliminary data.</text>
</comment>
<dbReference type="VEuPathDB" id="FungiDB:RhiirFUN_017508"/>
<organism evidence="1 2">
    <name type="scientific">Rhizophagus irregularis</name>
    <dbReference type="NCBI Taxonomy" id="588596"/>
    <lineage>
        <taxon>Eukaryota</taxon>
        <taxon>Fungi</taxon>
        <taxon>Fungi incertae sedis</taxon>
        <taxon>Mucoromycota</taxon>
        <taxon>Glomeromycotina</taxon>
        <taxon>Glomeromycetes</taxon>
        <taxon>Glomerales</taxon>
        <taxon>Glomeraceae</taxon>
        <taxon>Rhizophagus</taxon>
    </lineage>
</organism>